<organism evidence="2 3">
    <name type="scientific">Streptantibioticus cattleyicolor (strain ATCC 35852 / DSM 46488 / JCM 4925 / NBRC 14057 / NRRL 8057)</name>
    <name type="common">Streptomyces cattleya</name>
    <dbReference type="NCBI Taxonomy" id="1003195"/>
    <lineage>
        <taxon>Bacteria</taxon>
        <taxon>Bacillati</taxon>
        <taxon>Actinomycetota</taxon>
        <taxon>Actinomycetes</taxon>
        <taxon>Kitasatosporales</taxon>
        <taxon>Streptomycetaceae</taxon>
        <taxon>Streptantibioticus</taxon>
    </lineage>
</organism>
<evidence type="ECO:0000313" key="3">
    <source>
        <dbReference type="Proteomes" id="UP000007842"/>
    </source>
</evidence>
<dbReference type="Proteomes" id="UP000007842">
    <property type="component" value="Chromosome"/>
</dbReference>
<protein>
    <recommendedName>
        <fullName evidence="4">Transmembrane protein</fullName>
    </recommendedName>
</protein>
<feature type="transmembrane region" description="Helical" evidence="1">
    <location>
        <begin position="7"/>
        <end position="24"/>
    </location>
</feature>
<keyword evidence="1" id="KW-0812">Transmembrane</keyword>
<accession>G8WMR6</accession>
<gene>
    <name evidence="2" type="ordered locus">SCATT_02640</name>
</gene>
<dbReference type="PATRIC" id="fig|1003195.29.peg.259"/>
<dbReference type="STRING" id="1003195.SCATT_02640"/>
<evidence type="ECO:0008006" key="4">
    <source>
        <dbReference type="Google" id="ProtNLM"/>
    </source>
</evidence>
<keyword evidence="1" id="KW-1133">Transmembrane helix</keyword>
<keyword evidence="3" id="KW-1185">Reference proteome</keyword>
<evidence type="ECO:0000256" key="1">
    <source>
        <dbReference type="SAM" id="Phobius"/>
    </source>
</evidence>
<feature type="transmembrane region" description="Helical" evidence="1">
    <location>
        <begin position="36"/>
        <end position="53"/>
    </location>
</feature>
<name>G8WMR6_STREN</name>
<proteinExistence type="predicted"/>
<dbReference type="AlphaFoldDB" id="G8WMR6"/>
<dbReference type="KEGG" id="scy:SCATT_02640"/>
<keyword evidence="1" id="KW-0472">Membrane</keyword>
<feature type="transmembrane region" description="Helical" evidence="1">
    <location>
        <begin position="65"/>
        <end position="84"/>
    </location>
</feature>
<dbReference type="HOGENOM" id="CLU_118133_1_0_11"/>
<sequence>MRTGSWLWPLVLAVFIGGYALFLYHNHGHSPEDSGLRGAVTAIVFGVLCYLAGRWHHGRRAELTAGVYGAVFGIGLGFLLFLSGETLLRSSLVGFALGASMGLSTYYFAHMRGR</sequence>
<evidence type="ECO:0000313" key="2">
    <source>
        <dbReference type="EMBL" id="AEW92635.1"/>
    </source>
</evidence>
<feature type="transmembrane region" description="Helical" evidence="1">
    <location>
        <begin position="90"/>
        <end position="109"/>
    </location>
</feature>
<reference evidence="3" key="1">
    <citation type="submission" date="2011-12" db="EMBL/GenBank/DDBJ databases">
        <title>Complete genome sequence of Streptomyces cattleya strain DSM 46488.</title>
        <authorList>
            <person name="Ou H.-Y."/>
            <person name="Li P."/>
            <person name="Zhao C."/>
            <person name="O'Hagan D."/>
            <person name="Deng Z."/>
        </authorList>
    </citation>
    <scope>NUCLEOTIDE SEQUENCE [LARGE SCALE GENOMIC DNA]</scope>
    <source>
        <strain evidence="3">ATCC 35852 / DSM 46488 / JCM 4925 / NBRC 14057 / NRRL 8057</strain>
    </source>
</reference>
<dbReference type="EMBL" id="CP003219">
    <property type="protein sequence ID" value="AEW92635.1"/>
    <property type="molecule type" value="Genomic_DNA"/>
</dbReference>